<comment type="subcellular location">
    <subcellularLocation>
        <location evidence="1">Membrane</location>
        <topology evidence="1">Multi-pass membrane protein</topology>
    </subcellularLocation>
</comment>
<organism evidence="7 8">
    <name type="scientific">Pseudotabrizicola algicola</name>
    <dbReference type="NCBI Taxonomy" id="2709381"/>
    <lineage>
        <taxon>Bacteria</taxon>
        <taxon>Pseudomonadati</taxon>
        <taxon>Pseudomonadota</taxon>
        <taxon>Alphaproteobacteria</taxon>
        <taxon>Rhodobacterales</taxon>
        <taxon>Paracoccaceae</taxon>
        <taxon>Pseudotabrizicola</taxon>
    </lineage>
</organism>
<dbReference type="Pfam" id="PF00916">
    <property type="entry name" value="Sulfate_transp"/>
    <property type="match status" value="1"/>
</dbReference>
<feature type="domain" description="STAS" evidence="6">
    <location>
        <begin position="447"/>
        <end position="551"/>
    </location>
</feature>
<keyword evidence="4 5" id="KW-0472">Membrane</keyword>
<evidence type="ECO:0000313" key="7">
    <source>
        <dbReference type="EMBL" id="NEX47496.1"/>
    </source>
</evidence>
<feature type="transmembrane region" description="Helical" evidence="5">
    <location>
        <begin position="92"/>
        <end position="122"/>
    </location>
</feature>
<gene>
    <name evidence="7" type="ORF">G3572_14890</name>
</gene>
<comment type="caution">
    <text evidence="7">The sequence shown here is derived from an EMBL/GenBank/DDBJ whole genome shotgun (WGS) entry which is preliminary data.</text>
</comment>
<reference evidence="7 8" key="1">
    <citation type="submission" date="2020-02" db="EMBL/GenBank/DDBJ databases">
        <title>Rhodobacter algicola sp. nov., isolated from microalga culture.</title>
        <authorList>
            <person name="Park C.-Y."/>
        </authorList>
    </citation>
    <scope>NUCLEOTIDE SEQUENCE [LARGE SCALE GENOMIC DNA]</scope>
    <source>
        <strain evidence="7 8">ETT8</strain>
    </source>
</reference>
<dbReference type="InterPro" id="IPR036513">
    <property type="entry name" value="STAS_dom_sf"/>
</dbReference>
<evidence type="ECO:0000256" key="1">
    <source>
        <dbReference type="ARBA" id="ARBA00004141"/>
    </source>
</evidence>
<name>A0A6B3RQR4_9RHOB</name>
<dbReference type="Pfam" id="PF01740">
    <property type="entry name" value="STAS"/>
    <property type="match status" value="1"/>
</dbReference>
<evidence type="ECO:0000256" key="5">
    <source>
        <dbReference type="SAM" id="Phobius"/>
    </source>
</evidence>
<feature type="transmembrane region" description="Helical" evidence="5">
    <location>
        <begin position="259"/>
        <end position="284"/>
    </location>
</feature>
<dbReference type="AlphaFoldDB" id="A0A6B3RQR4"/>
<keyword evidence="8" id="KW-1185">Reference proteome</keyword>
<evidence type="ECO:0000256" key="4">
    <source>
        <dbReference type="ARBA" id="ARBA00023136"/>
    </source>
</evidence>
<dbReference type="GO" id="GO:0055085">
    <property type="term" value="P:transmembrane transport"/>
    <property type="evidence" value="ECO:0007669"/>
    <property type="project" value="InterPro"/>
</dbReference>
<feature type="transmembrane region" description="Helical" evidence="5">
    <location>
        <begin position="392"/>
        <end position="422"/>
    </location>
</feature>
<dbReference type="EMBL" id="JAAIKE010000005">
    <property type="protein sequence ID" value="NEX47496.1"/>
    <property type="molecule type" value="Genomic_DNA"/>
</dbReference>
<dbReference type="RefSeq" id="WP_164613292.1">
    <property type="nucleotide sequence ID" value="NZ_JAAIKE010000005.1"/>
</dbReference>
<dbReference type="GO" id="GO:0016020">
    <property type="term" value="C:membrane"/>
    <property type="evidence" value="ECO:0007669"/>
    <property type="project" value="UniProtKB-SubCell"/>
</dbReference>
<feature type="transmembrane region" description="Helical" evidence="5">
    <location>
        <begin position="65"/>
        <end position="86"/>
    </location>
</feature>
<keyword evidence="2 5" id="KW-0812">Transmembrane</keyword>
<feature type="transmembrane region" description="Helical" evidence="5">
    <location>
        <begin position="342"/>
        <end position="372"/>
    </location>
</feature>
<evidence type="ECO:0000256" key="3">
    <source>
        <dbReference type="ARBA" id="ARBA00022989"/>
    </source>
</evidence>
<sequence length="551" mass="57470">MTETPTERPPEPSPEFLPKLVTVLREGYGAQDFRADVLAGLTVAIVALPLSMAIAIASGVGPERGLYTTIVGGFLVSALGGSRFQIGGPAGAFIVLVSACVMQIGIEGLILATFLSGLFLVAVGALRLGTYIKFIPYPVTVGFTAGIAVIIFASQMKDLFGLSLGGPEPAEILHKVEVLWEARHTASAAAFGVALATIALIVGIKRLRPGWPNLLLAIVLVAAGVALLGVPVETIGSRFGELPRLLPAPALPVPTAEAVMAALPFAVSFTLLGAIESLLSAVVADGMSGRQHRSNAELVAQGVANMGAAVFGGFCVTGTIARTATNVRAGSRSPVSGMLHALFVLGFMLVAAPLAAFIPLAALAGLLAVVAWNMAEKEEFWGLMRASRGDAMVVVVTFLLVVFRDLTEGIVVGFALGGLVFIRRMSEAAEVEAAQAPEGARAEGANPDQVVYRLHGPYFFGAAARLGVVLDRIADYPRAFVVDFSDVPFVDSSGARAFELLAHKVARKGGQLYLIGTRPEVQRDLQVQGVHAPLVQVLPDLQSVTAAEANR</sequence>
<dbReference type="Proteomes" id="UP000481421">
    <property type="component" value="Unassembled WGS sequence"/>
</dbReference>
<feature type="transmembrane region" description="Helical" evidence="5">
    <location>
        <begin position="134"/>
        <end position="154"/>
    </location>
</feature>
<protein>
    <submittedName>
        <fullName evidence="7">SulP family inorganic anion transporter</fullName>
    </submittedName>
</protein>
<dbReference type="InterPro" id="IPR002645">
    <property type="entry name" value="STAS_dom"/>
</dbReference>
<dbReference type="InterPro" id="IPR011547">
    <property type="entry name" value="SLC26A/SulP_dom"/>
</dbReference>
<dbReference type="SUPFAM" id="SSF52091">
    <property type="entry name" value="SpoIIaa-like"/>
    <property type="match status" value="1"/>
</dbReference>
<dbReference type="PANTHER" id="PTHR11814">
    <property type="entry name" value="SULFATE TRANSPORTER"/>
    <property type="match status" value="1"/>
</dbReference>
<evidence type="ECO:0000313" key="8">
    <source>
        <dbReference type="Proteomes" id="UP000481421"/>
    </source>
</evidence>
<dbReference type="InterPro" id="IPR001902">
    <property type="entry name" value="SLC26A/SulP_fam"/>
</dbReference>
<accession>A0A6B3RQR4</accession>
<evidence type="ECO:0000256" key="2">
    <source>
        <dbReference type="ARBA" id="ARBA00022692"/>
    </source>
</evidence>
<feature type="transmembrane region" description="Helical" evidence="5">
    <location>
        <begin position="37"/>
        <end position="58"/>
    </location>
</feature>
<proteinExistence type="predicted"/>
<dbReference type="Gene3D" id="3.30.750.24">
    <property type="entry name" value="STAS domain"/>
    <property type="match status" value="1"/>
</dbReference>
<feature type="transmembrane region" description="Helical" evidence="5">
    <location>
        <begin position="184"/>
        <end position="202"/>
    </location>
</feature>
<feature type="transmembrane region" description="Helical" evidence="5">
    <location>
        <begin position="214"/>
        <end position="239"/>
    </location>
</feature>
<dbReference type="PROSITE" id="PS50801">
    <property type="entry name" value="STAS"/>
    <property type="match status" value="1"/>
</dbReference>
<keyword evidence="3 5" id="KW-1133">Transmembrane helix</keyword>
<evidence type="ECO:0000259" key="6">
    <source>
        <dbReference type="PROSITE" id="PS50801"/>
    </source>
</evidence>
<dbReference type="CDD" id="cd07042">
    <property type="entry name" value="STAS_SulP_like_sulfate_transporter"/>
    <property type="match status" value="1"/>
</dbReference>